<evidence type="ECO:0000256" key="1">
    <source>
        <dbReference type="ARBA" id="ARBA00023015"/>
    </source>
</evidence>
<reference evidence="6" key="1">
    <citation type="submission" date="2016-10" db="EMBL/GenBank/DDBJ databases">
        <authorList>
            <person name="Varghese N."/>
            <person name="Submissions S."/>
        </authorList>
    </citation>
    <scope>NUCLEOTIDE SEQUENCE [LARGE SCALE GENOMIC DNA]</scope>
    <source>
        <strain evidence="6">DSM 3695</strain>
    </source>
</reference>
<dbReference type="SUPFAM" id="SSF46689">
    <property type="entry name" value="Homeodomain-like"/>
    <property type="match status" value="1"/>
</dbReference>
<evidence type="ECO:0000256" key="3">
    <source>
        <dbReference type="ARBA" id="ARBA00023163"/>
    </source>
</evidence>
<dbReference type="Pfam" id="PF12833">
    <property type="entry name" value="HTH_18"/>
    <property type="match status" value="1"/>
</dbReference>
<dbReference type="InterPro" id="IPR018060">
    <property type="entry name" value="HTH_AraC"/>
</dbReference>
<evidence type="ECO:0000256" key="2">
    <source>
        <dbReference type="ARBA" id="ARBA00023125"/>
    </source>
</evidence>
<proteinExistence type="predicted"/>
<dbReference type="PROSITE" id="PS01124">
    <property type="entry name" value="HTH_ARAC_FAMILY_2"/>
    <property type="match status" value="1"/>
</dbReference>
<organism evidence="5 6">
    <name type="scientific">Chitinophaga arvensicola</name>
    <dbReference type="NCBI Taxonomy" id="29529"/>
    <lineage>
        <taxon>Bacteria</taxon>
        <taxon>Pseudomonadati</taxon>
        <taxon>Bacteroidota</taxon>
        <taxon>Chitinophagia</taxon>
        <taxon>Chitinophagales</taxon>
        <taxon>Chitinophagaceae</taxon>
        <taxon>Chitinophaga</taxon>
    </lineage>
</organism>
<feature type="domain" description="HTH araC/xylS-type" evidence="4">
    <location>
        <begin position="199"/>
        <end position="304"/>
    </location>
</feature>
<dbReference type="Proteomes" id="UP000199310">
    <property type="component" value="Unassembled WGS sequence"/>
</dbReference>
<keyword evidence="1" id="KW-0805">Transcription regulation</keyword>
<dbReference type="EMBL" id="FOJG01000002">
    <property type="protein sequence ID" value="SEW53120.1"/>
    <property type="molecule type" value="Genomic_DNA"/>
</dbReference>
<dbReference type="InterPro" id="IPR020449">
    <property type="entry name" value="Tscrpt_reg_AraC-type_HTH"/>
</dbReference>
<dbReference type="RefSeq" id="WP_089900230.1">
    <property type="nucleotide sequence ID" value="NZ_FOJG01000002.1"/>
</dbReference>
<protein>
    <submittedName>
        <fullName evidence="5">AraC-type DNA-binding protein</fullName>
    </submittedName>
</protein>
<dbReference type="InterPro" id="IPR009057">
    <property type="entry name" value="Homeodomain-like_sf"/>
</dbReference>
<dbReference type="Gene3D" id="1.10.10.60">
    <property type="entry name" value="Homeodomain-like"/>
    <property type="match status" value="1"/>
</dbReference>
<gene>
    <name evidence="5" type="ORF">SAMN04488122_5345</name>
</gene>
<sequence>MATTKPYRIKTISEYHQVRGLPRPEHPLISVVDYAAIKHSPDMHTINWVFDFYLISLKRGINGKIAYGQQTYDFDEGVMFFISPNQVFRIESSPTPANERSGWMLLIHPDFIWNTPLAKTIRQYEYFDYSIHEALFLSEKEEQTLNNLIKNIQQEYHSNIDHFSQQIIISQIETLLNYGERFYHRQFITRKIANHNILHRLEEWLTNYFKGDNLLQKGLPAVQQIAGALNVSPKYLSSLLKVLTGQTAQQHIHDKLIEKAKEKLSTTDLSVSEIAYELGFEHSQSFSKLFKSKTNLSPLAFRQSFS</sequence>
<dbReference type="GO" id="GO:0043565">
    <property type="term" value="F:sequence-specific DNA binding"/>
    <property type="evidence" value="ECO:0007669"/>
    <property type="project" value="InterPro"/>
</dbReference>
<dbReference type="PRINTS" id="PR00032">
    <property type="entry name" value="HTHARAC"/>
</dbReference>
<dbReference type="SMART" id="SM00342">
    <property type="entry name" value="HTH_ARAC"/>
    <property type="match status" value="1"/>
</dbReference>
<keyword evidence="6" id="KW-1185">Reference proteome</keyword>
<keyword evidence="2 5" id="KW-0238">DNA-binding</keyword>
<name>A0A1I0SA31_9BACT</name>
<dbReference type="STRING" id="29529.SAMN04488122_5345"/>
<evidence type="ECO:0000313" key="6">
    <source>
        <dbReference type="Proteomes" id="UP000199310"/>
    </source>
</evidence>
<dbReference type="OrthoDB" id="644686at2"/>
<dbReference type="AlphaFoldDB" id="A0A1I0SA31"/>
<dbReference type="PANTHER" id="PTHR43280:SF32">
    <property type="entry name" value="TRANSCRIPTIONAL REGULATORY PROTEIN"/>
    <property type="match status" value="1"/>
</dbReference>
<evidence type="ECO:0000259" key="4">
    <source>
        <dbReference type="PROSITE" id="PS01124"/>
    </source>
</evidence>
<accession>A0A1I0SA31</accession>
<keyword evidence="3" id="KW-0804">Transcription</keyword>
<dbReference type="GO" id="GO:0003700">
    <property type="term" value="F:DNA-binding transcription factor activity"/>
    <property type="evidence" value="ECO:0007669"/>
    <property type="project" value="InterPro"/>
</dbReference>
<evidence type="ECO:0000313" key="5">
    <source>
        <dbReference type="EMBL" id="SEW53120.1"/>
    </source>
</evidence>
<dbReference type="PANTHER" id="PTHR43280">
    <property type="entry name" value="ARAC-FAMILY TRANSCRIPTIONAL REGULATOR"/>
    <property type="match status" value="1"/>
</dbReference>